<dbReference type="GO" id="GO:0000723">
    <property type="term" value="P:telomere maintenance"/>
    <property type="evidence" value="ECO:0007669"/>
    <property type="project" value="TreeGrafter"/>
</dbReference>
<evidence type="ECO:0000256" key="9">
    <source>
        <dbReference type="ARBA" id="ARBA00023242"/>
    </source>
</evidence>
<dbReference type="PROSITE" id="PS50290">
    <property type="entry name" value="PI3_4_KINASE_3"/>
    <property type="match status" value="1"/>
</dbReference>
<reference evidence="13 14" key="1">
    <citation type="submission" date="2008-07" db="EMBL/GenBank/DDBJ databases">
        <authorList>
            <person name="El-Sayed N."/>
            <person name="Caler E."/>
            <person name="Inman J."/>
            <person name="Amedeo P."/>
            <person name="Hass B."/>
            <person name="Wortman J."/>
        </authorList>
    </citation>
    <scope>NUCLEOTIDE SEQUENCE [LARGE SCALE GENOMIC DNA]</scope>
    <source>
        <strain evidence="14">ATCC 50983 / TXsc</strain>
    </source>
</reference>
<dbReference type="GO" id="GO:0005524">
    <property type="term" value="F:ATP binding"/>
    <property type="evidence" value="ECO:0007669"/>
    <property type="project" value="UniProtKB-KW"/>
</dbReference>
<evidence type="ECO:0000256" key="3">
    <source>
        <dbReference type="ARBA" id="ARBA00022527"/>
    </source>
</evidence>
<dbReference type="SUPFAM" id="SSF56112">
    <property type="entry name" value="Protein kinase-like (PK-like)"/>
    <property type="match status" value="1"/>
</dbReference>
<keyword evidence="7" id="KW-0418">Kinase</keyword>
<evidence type="ECO:0000256" key="2">
    <source>
        <dbReference type="ARBA" id="ARBA00012513"/>
    </source>
</evidence>
<comment type="subcellular location">
    <subcellularLocation>
        <location evidence="1">Nucleus</location>
    </subcellularLocation>
</comment>
<evidence type="ECO:0000256" key="7">
    <source>
        <dbReference type="ARBA" id="ARBA00022777"/>
    </source>
</evidence>
<evidence type="ECO:0000313" key="13">
    <source>
        <dbReference type="EMBL" id="EER05115.1"/>
    </source>
</evidence>
<evidence type="ECO:0000256" key="1">
    <source>
        <dbReference type="ARBA" id="ARBA00004123"/>
    </source>
</evidence>
<dbReference type="EC" id="2.7.11.1" evidence="2"/>
<protein>
    <recommendedName>
        <fullName evidence="10">Serine/threonine-protein kinase ATR</fullName>
        <ecNumber evidence="2">2.7.11.1</ecNumber>
    </recommendedName>
</protein>
<evidence type="ECO:0000256" key="4">
    <source>
        <dbReference type="ARBA" id="ARBA00022679"/>
    </source>
</evidence>
<evidence type="ECO:0000259" key="11">
    <source>
        <dbReference type="PROSITE" id="PS50290"/>
    </source>
</evidence>
<dbReference type="CDD" id="cd00892">
    <property type="entry name" value="PIKKc_ATR"/>
    <property type="match status" value="1"/>
</dbReference>
<dbReference type="OMA" id="HLHIRTY"/>
<dbReference type="Pfam" id="PF02260">
    <property type="entry name" value="FATC"/>
    <property type="match status" value="1"/>
</dbReference>
<keyword evidence="9" id="KW-0539">Nucleus</keyword>
<keyword evidence="3" id="KW-0723">Serine/threonine-protein kinase</keyword>
<dbReference type="AlphaFoldDB" id="C5LDV1"/>
<dbReference type="Gene3D" id="1.10.1070.11">
    <property type="entry name" value="Phosphatidylinositol 3-/4-kinase, catalytic domain"/>
    <property type="match status" value="1"/>
</dbReference>
<evidence type="ECO:0000256" key="10">
    <source>
        <dbReference type="ARBA" id="ARBA00024420"/>
    </source>
</evidence>
<dbReference type="Proteomes" id="UP000007800">
    <property type="component" value="Unassembled WGS sequence"/>
</dbReference>
<dbReference type="Gene3D" id="3.30.1010.10">
    <property type="entry name" value="Phosphatidylinositol 3-kinase Catalytic Subunit, Chain A, domain 4"/>
    <property type="match status" value="1"/>
</dbReference>
<name>C5LDV1_PERM5</name>
<dbReference type="GO" id="GO:0006281">
    <property type="term" value="P:DNA repair"/>
    <property type="evidence" value="ECO:0007669"/>
    <property type="project" value="TreeGrafter"/>
</dbReference>
<evidence type="ECO:0000256" key="6">
    <source>
        <dbReference type="ARBA" id="ARBA00022763"/>
    </source>
</evidence>
<dbReference type="InterPro" id="IPR011009">
    <property type="entry name" value="Kinase-like_dom_sf"/>
</dbReference>
<dbReference type="PROSITE" id="PS00916">
    <property type="entry name" value="PI3_4_KINASE_2"/>
    <property type="match status" value="1"/>
</dbReference>
<dbReference type="InterPro" id="IPR003152">
    <property type="entry name" value="FATC_dom"/>
</dbReference>
<dbReference type="InterPro" id="IPR000403">
    <property type="entry name" value="PI3/4_kinase_cat_dom"/>
</dbReference>
<proteinExistence type="predicted"/>
<dbReference type="InterPro" id="IPR050517">
    <property type="entry name" value="DDR_Repair_Kinase"/>
</dbReference>
<dbReference type="GO" id="GO:0004674">
    <property type="term" value="F:protein serine/threonine kinase activity"/>
    <property type="evidence" value="ECO:0007669"/>
    <property type="project" value="UniProtKB-KW"/>
</dbReference>
<gene>
    <name evidence="13" type="ORF">Pmar_PMAR026549</name>
</gene>
<dbReference type="InParanoid" id="C5LDV1"/>
<dbReference type="PANTHER" id="PTHR11139:SF69">
    <property type="entry name" value="SERINE_THREONINE-PROTEIN KINASE ATR"/>
    <property type="match status" value="1"/>
</dbReference>
<evidence type="ECO:0000313" key="14">
    <source>
        <dbReference type="Proteomes" id="UP000007800"/>
    </source>
</evidence>
<sequence length="489" mass="54187">MKVLHEKALPAAIQADSQGVEQHKMLIRELCNLCIDTKCEAGDANFSTLASFPKLQRLIRGGRGSPKIVIPLQQHIGYNARLDCDDEDSVVGVASWGPMVKIMSSKAKPKRIVMCGTDGRQYPFLAKQESNGDMRKDARMMDLFTMINHNLDSHSKESRNANDGEEPRSSLLKGVKLRTYAVICLSSAAALIEWMTGFQTMRECISTAAARVIEEESPFVKLLNTRVRDDILAPNGATAFARLLRENPPVLQHWYFALARDADHWLNIRNRFIATQALWCMVGYIIGLGDRHCENIMLSDVDGELTHVDFDCIFDAGHKLKVPEVVPFRLTSNCVSAMGANGVEGPFRWVCVEAMSVLRAHKKTLLSVMFSFVADPVTQWATAARTKQFSLRGGKTEANLVVARASDNADRTVKEVEQKLSGVVFLARAVTSDGSHDGGAQDPLLLPNDFQGDFRGASLSVEGQVDELIRVATSTKYLIRMYIGWMPLL</sequence>
<feature type="domain" description="FATC" evidence="12">
    <location>
        <begin position="457"/>
        <end position="489"/>
    </location>
</feature>
<organism evidence="14">
    <name type="scientific">Perkinsus marinus (strain ATCC 50983 / TXsc)</name>
    <dbReference type="NCBI Taxonomy" id="423536"/>
    <lineage>
        <taxon>Eukaryota</taxon>
        <taxon>Sar</taxon>
        <taxon>Alveolata</taxon>
        <taxon>Perkinsozoa</taxon>
        <taxon>Perkinsea</taxon>
        <taxon>Perkinsida</taxon>
        <taxon>Perkinsidae</taxon>
        <taxon>Perkinsus</taxon>
    </lineage>
</organism>
<dbReference type="GO" id="GO:0005634">
    <property type="term" value="C:nucleus"/>
    <property type="evidence" value="ECO:0007669"/>
    <property type="project" value="UniProtKB-SubCell"/>
</dbReference>
<keyword evidence="6" id="KW-0227">DNA damage</keyword>
<accession>C5LDV1</accession>
<dbReference type="InterPro" id="IPR036940">
    <property type="entry name" value="PI3/4_kinase_cat_sf"/>
</dbReference>
<dbReference type="SMART" id="SM01343">
    <property type="entry name" value="FATC"/>
    <property type="match status" value="1"/>
</dbReference>
<keyword evidence="5" id="KW-0547">Nucleotide-binding</keyword>
<dbReference type="GO" id="GO:0000077">
    <property type="term" value="P:DNA damage checkpoint signaling"/>
    <property type="evidence" value="ECO:0007669"/>
    <property type="project" value="TreeGrafter"/>
</dbReference>
<dbReference type="PROSITE" id="PS51190">
    <property type="entry name" value="FATC"/>
    <property type="match status" value="1"/>
</dbReference>
<evidence type="ECO:0000259" key="12">
    <source>
        <dbReference type="PROSITE" id="PS51190"/>
    </source>
</evidence>
<dbReference type="EMBL" id="GG681070">
    <property type="protein sequence ID" value="EER05115.1"/>
    <property type="molecule type" value="Genomic_DNA"/>
</dbReference>
<feature type="domain" description="PI3K/PI4K catalytic" evidence="11">
    <location>
        <begin position="96"/>
        <end position="421"/>
    </location>
</feature>
<dbReference type="SMART" id="SM00146">
    <property type="entry name" value="PI3Kc"/>
    <property type="match status" value="1"/>
</dbReference>
<dbReference type="OrthoDB" id="381190at2759"/>
<dbReference type="GO" id="GO:0005694">
    <property type="term" value="C:chromosome"/>
    <property type="evidence" value="ECO:0007669"/>
    <property type="project" value="TreeGrafter"/>
</dbReference>
<keyword evidence="8" id="KW-0067">ATP-binding</keyword>
<dbReference type="RefSeq" id="XP_002773299.1">
    <property type="nucleotide sequence ID" value="XM_002773253.1"/>
</dbReference>
<evidence type="ECO:0000256" key="5">
    <source>
        <dbReference type="ARBA" id="ARBA00022741"/>
    </source>
</evidence>
<dbReference type="InterPro" id="IPR018936">
    <property type="entry name" value="PI3/4_kinase_CS"/>
</dbReference>
<keyword evidence="4" id="KW-0808">Transferase</keyword>
<dbReference type="PANTHER" id="PTHR11139">
    <property type="entry name" value="ATAXIA TELANGIECTASIA MUTATED ATM -RELATED"/>
    <property type="match status" value="1"/>
</dbReference>
<dbReference type="GeneID" id="9050653"/>
<dbReference type="Pfam" id="PF00454">
    <property type="entry name" value="PI3_PI4_kinase"/>
    <property type="match status" value="1"/>
</dbReference>
<keyword evidence="14" id="KW-1185">Reference proteome</keyword>
<evidence type="ECO:0000256" key="8">
    <source>
        <dbReference type="ARBA" id="ARBA00022840"/>
    </source>
</evidence>